<dbReference type="InterPro" id="IPR027385">
    <property type="entry name" value="Beta-barrel_OMP"/>
</dbReference>
<dbReference type="EMBL" id="LYBM01000059">
    <property type="protein sequence ID" value="ODA29933.1"/>
    <property type="molecule type" value="Genomic_DNA"/>
</dbReference>
<dbReference type="InterPro" id="IPR011250">
    <property type="entry name" value="OMP/PagP_B-barrel"/>
</dbReference>
<comment type="caution">
    <text evidence="3">The sequence shown here is derived from an EMBL/GenBank/DDBJ whole genome shotgun (WGS) entry which is preliminary data.</text>
</comment>
<dbReference type="Proteomes" id="UP000094936">
    <property type="component" value="Unassembled WGS sequence"/>
</dbReference>
<evidence type="ECO:0000256" key="1">
    <source>
        <dbReference type="ARBA" id="ARBA00022729"/>
    </source>
</evidence>
<accession>A0A1C3E9M9</accession>
<dbReference type="STRING" id="1080227.A8L45_21220"/>
<keyword evidence="1" id="KW-0732">Signal</keyword>
<dbReference type="Gene3D" id="2.40.160.20">
    <property type="match status" value="1"/>
</dbReference>
<dbReference type="SUPFAM" id="SSF56925">
    <property type="entry name" value="OMPA-like"/>
    <property type="match status" value="1"/>
</dbReference>
<dbReference type="Pfam" id="PF13505">
    <property type="entry name" value="OMP_b-brl"/>
    <property type="match status" value="1"/>
</dbReference>
<proteinExistence type="predicted"/>
<evidence type="ECO:0000259" key="2">
    <source>
        <dbReference type="Pfam" id="PF13505"/>
    </source>
</evidence>
<dbReference type="AlphaFoldDB" id="A0A1C3E9M9"/>
<feature type="domain" description="Outer membrane protein beta-barrel" evidence="2">
    <location>
        <begin position="6"/>
        <end position="148"/>
    </location>
</feature>
<name>A0A1C3E9M9_9GAMM</name>
<sequence>MAEGNTLGINVGAGNMDAKINDQSLGEDGILDGEIYYRRMLTDNLGIEGGWRQSFEVPVFSAIDSILGVDVKDVESSGPRLSAYAEYPLQGGFSVYGKGGLTYYTLEYSLRGKQMDTSSLGGEVAAGLSWDLGFLGINLEANYARSNKVALTTGRLGLHVNF</sequence>
<evidence type="ECO:0000313" key="3">
    <source>
        <dbReference type="EMBL" id="ODA29933.1"/>
    </source>
</evidence>
<keyword evidence="4" id="KW-1185">Reference proteome</keyword>
<reference evidence="3 4" key="1">
    <citation type="submission" date="2016-05" db="EMBL/GenBank/DDBJ databases">
        <title>Genomic Taxonomy of the Vibrionaceae.</title>
        <authorList>
            <person name="Gomez-Gil B."/>
            <person name="Enciso-Ibarra J."/>
        </authorList>
    </citation>
    <scope>NUCLEOTIDE SEQUENCE [LARGE SCALE GENOMIC DNA]</scope>
    <source>
        <strain evidence="3 4">CAIM 1920</strain>
    </source>
</reference>
<protein>
    <recommendedName>
        <fullName evidence="2">Outer membrane protein beta-barrel domain-containing protein</fullName>
    </recommendedName>
</protein>
<evidence type="ECO:0000313" key="4">
    <source>
        <dbReference type="Proteomes" id="UP000094936"/>
    </source>
</evidence>
<gene>
    <name evidence="3" type="ORF">A8L45_21220</name>
</gene>
<organism evidence="3 4">
    <name type="scientific">Veronia pacifica</name>
    <dbReference type="NCBI Taxonomy" id="1080227"/>
    <lineage>
        <taxon>Bacteria</taxon>
        <taxon>Pseudomonadati</taxon>
        <taxon>Pseudomonadota</taxon>
        <taxon>Gammaproteobacteria</taxon>
        <taxon>Vibrionales</taxon>
        <taxon>Vibrionaceae</taxon>
        <taxon>Veronia</taxon>
    </lineage>
</organism>